<dbReference type="EMBL" id="RQEV01000003">
    <property type="protein sequence ID" value="TGK21181.1"/>
    <property type="molecule type" value="Genomic_DNA"/>
</dbReference>
<reference evidence="2" key="1">
    <citation type="journal article" date="2019" name="PLoS Negl. Trop. Dis.">
        <title>Revisiting the worldwide diversity of Leptospira species in the environment.</title>
        <authorList>
            <person name="Vincent A.T."/>
            <person name="Schiettekatte O."/>
            <person name="Bourhy P."/>
            <person name="Veyrier F.J."/>
            <person name="Picardeau M."/>
        </authorList>
    </citation>
    <scope>NUCLEOTIDE SEQUENCE [LARGE SCALE GENOMIC DNA]</scope>
    <source>
        <strain evidence="2">SCS5</strain>
    </source>
</reference>
<organism evidence="2 3">
    <name type="scientific">Leptospira fluminis</name>
    <dbReference type="NCBI Taxonomy" id="2484979"/>
    <lineage>
        <taxon>Bacteria</taxon>
        <taxon>Pseudomonadati</taxon>
        <taxon>Spirochaetota</taxon>
        <taxon>Spirochaetia</taxon>
        <taxon>Leptospirales</taxon>
        <taxon>Leptospiraceae</taxon>
        <taxon>Leptospira</taxon>
    </lineage>
</organism>
<protein>
    <submittedName>
        <fullName evidence="2">Uncharacterized protein</fullName>
    </submittedName>
</protein>
<sequence>MERENLPRFNGHNLSETEEEKKAPFEAGSTRIIPFPTLPGRNLRKIRELYEILFDSRERI</sequence>
<name>A0A4R9GST0_9LEPT</name>
<dbReference type="Proteomes" id="UP000297855">
    <property type="component" value="Unassembled WGS sequence"/>
</dbReference>
<evidence type="ECO:0000313" key="2">
    <source>
        <dbReference type="EMBL" id="TGK21181.1"/>
    </source>
</evidence>
<comment type="caution">
    <text evidence="2">The sequence shown here is derived from an EMBL/GenBank/DDBJ whole genome shotgun (WGS) entry which is preliminary data.</text>
</comment>
<proteinExistence type="predicted"/>
<keyword evidence="3" id="KW-1185">Reference proteome</keyword>
<gene>
    <name evidence="2" type="ORF">EHO61_04850</name>
</gene>
<dbReference type="OrthoDB" id="332244at2"/>
<accession>A0A4R9GST0</accession>
<evidence type="ECO:0000313" key="3">
    <source>
        <dbReference type="Proteomes" id="UP000297855"/>
    </source>
</evidence>
<dbReference type="AlphaFoldDB" id="A0A4R9GST0"/>
<feature type="region of interest" description="Disordered" evidence="1">
    <location>
        <begin position="1"/>
        <end position="28"/>
    </location>
</feature>
<evidence type="ECO:0000256" key="1">
    <source>
        <dbReference type="SAM" id="MobiDB-lite"/>
    </source>
</evidence>